<proteinExistence type="inferred from homology"/>
<dbReference type="OrthoDB" id="5835829at2759"/>
<dbReference type="GO" id="GO:0035251">
    <property type="term" value="F:UDP-glucosyltransferase activity"/>
    <property type="evidence" value="ECO:0007669"/>
    <property type="project" value="TreeGrafter"/>
</dbReference>
<comment type="similarity">
    <text evidence="1">Belongs to the UDP-glycosyltransferase family.</text>
</comment>
<evidence type="ECO:0000313" key="3">
    <source>
        <dbReference type="Proteomes" id="UP001152561"/>
    </source>
</evidence>
<evidence type="ECO:0000313" key="2">
    <source>
        <dbReference type="EMBL" id="KAJ8563710.1"/>
    </source>
</evidence>
<comment type="caution">
    <text evidence="2">The sequence shown here is derived from an EMBL/GenBank/DDBJ whole genome shotgun (WGS) entry which is preliminary data.</text>
</comment>
<name>A0A9Q1MMH8_9SOLA</name>
<accession>A0A9Q1MMH8</accession>
<dbReference type="PANTHER" id="PTHR48047">
    <property type="entry name" value="GLYCOSYLTRANSFERASE"/>
    <property type="match status" value="1"/>
</dbReference>
<dbReference type="Proteomes" id="UP001152561">
    <property type="component" value="Unassembled WGS sequence"/>
</dbReference>
<protein>
    <submittedName>
        <fullName evidence="2">Uncharacterized protein</fullName>
    </submittedName>
</protein>
<organism evidence="2 3">
    <name type="scientific">Anisodus acutangulus</name>
    <dbReference type="NCBI Taxonomy" id="402998"/>
    <lineage>
        <taxon>Eukaryota</taxon>
        <taxon>Viridiplantae</taxon>
        <taxon>Streptophyta</taxon>
        <taxon>Embryophyta</taxon>
        <taxon>Tracheophyta</taxon>
        <taxon>Spermatophyta</taxon>
        <taxon>Magnoliopsida</taxon>
        <taxon>eudicotyledons</taxon>
        <taxon>Gunneridae</taxon>
        <taxon>Pentapetalae</taxon>
        <taxon>asterids</taxon>
        <taxon>lamiids</taxon>
        <taxon>Solanales</taxon>
        <taxon>Solanaceae</taxon>
        <taxon>Solanoideae</taxon>
        <taxon>Hyoscyameae</taxon>
        <taxon>Anisodus</taxon>
    </lineage>
</organism>
<dbReference type="Gene3D" id="3.40.50.2000">
    <property type="entry name" value="Glycogen Phosphorylase B"/>
    <property type="match status" value="1"/>
</dbReference>
<sequence>MYFRRKLRLPVWSIGPIPWQACNKQRAAKETEKCIKFLDEKEAKSVLYISFGSQSTISTSQMMELAKALDNASGVNFIWVVRPPLGFDINLEFKEEEWLPEGAGITWDWSATSWLAYCSRAILQRKVLGTRWKEIRRKACEVKEMIGDASIDNENFKGSSVKAMDEFLNAALSMNTMSNGNHLLMTSQEENMKKMSNDVRINGNMSKN</sequence>
<reference evidence="3" key="1">
    <citation type="journal article" date="2023" name="Proc. Natl. Acad. Sci. U.S.A.">
        <title>Genomic and structural basis for evolution of tropane alkaloid biosynthesis.</title>
        <authorList>
            <person name="Wanga Y.-J."/>
            <person name="Taina T."/>
            <person name="Yua J.-Y."/>
            <person name="Lia J."/>
            <person name="Xua B."/>
            <person name="Chenc J."/>
            <person name="D'Auriad J.C."/>
            <person name="Huanga J.-P."/>
            <person name="Huanga S.-X."/>
        </authorList>
    </citation>
    <scope>NUCLEOTIDE SEQUENCE [LARGE SCALE GENOMIC DNA]</scope>
    <source>
        <strain evidence="3">cv. KIB-2019</strain>
    </source>
</reference>
<gene>
    <name evidence="2" type="ORF">K7X08_032162</name>
</gene>
<dbReference type="AlphaFoldDB" id="A0A9Q1MMH8"/>
<keyword evidence="3" id="KW-1185">Reference proteome</keyword>
<dbReference type="EMBL" id="JAJAGQ010000005">
    <property type="protein sequence ID" value="KAJ8563710.1"/>
    <property type="molecule type" value="Genomic_DNA"/>
</dbReference>
<evidence type="ECO:0000256" key="1">
    <source>
        <dbReference type="ARBA" id="ARBA00009995"/>
    </source>
</evidence>
<dbReference type="PANTHER" id="PTHR48047:SF61">
    <property type="entry name" value="OS04G0273600 PROTEIN"/>
    <property type="match status" value="1"/>
</dbReference>
<dbReference type="SUPFAM" id="SSF53756">
    <property type="entry name" value="UDP-Glycosyltransferase/glycogen phosphorylase"/>
    <property type="match status" value="1"/>
</dbReference>